<keyword evidence="8" id="KW-1185">Reference proteome</keyword>
<evidence type="ECO:0000313" key="8">
    <source>
        <dbReference type="Proteomes" id="UP000185491"/>
    </source>
</evidence>
<feature type="transmembrane region" description="Helical" evidence="5">
    <location>
        <begin position="178"/>
        <end position="197"/>
    </location>
</feature>
<dbReference type="EMBL" id="CP009249">
    <property type="protein sequence ID" value="APT91602.1"/>
    <property type="molecule type" value="Genomic_DNA"/>
</dbReference>
<evidence type="ECO:0000256" key="3">
    <source>
        <dbReference type="ARBA" id="ARBA00022989"/>
    </source>
</evidence>
<feature type="domain" description="Peptidase S54 rhomboid" evidence="6">
    <location>
        <begin position="70"/>
        <end position="192"/>
    </location>
</feature>
<dbReference type="Pfam" id="PF01694">
    <property type="entry name" value="Rhomboid"/>
    <property type="match status" value="1"/>
</dbReference>
<dbReference type="STRING" id="161895.CPHO_00125"/>
<dbReference type="RefSeq" id="WP_075732173.1">
    <property type="nucleotide sequence ID" value="NZ_CP009249.1"/>
</dbReference>
<keyword evidence="4 5" id="KW-0472">Membrane</keyword>
<keyword evidence="3 5" id="KW-1133">Transmembrane helix</keyword>
<feature type="transmembrane region" description="Helical" evidence="5">
    <location>
        <begin position="131"/>
        <end position="149"/>
    </location>
</feature>
<keyword evidence="2 5" id="KW-0812">Transmembrane</keyword>
<dbReference type="GO" id="GO:0004252">
    <property type="term" value="F:serine-type endopeptidase activity"/>
    <property type="evidence" value="ECO:0007669"/>
    <property type="project" value="InterPro"/>
</dbReference>
<feature type="transmembrane region" description="Helical" evidence="5">
    <location>
        <begin position="156"/>
        <end position="172"/>
    </location>
</feature>
<dbReference type="InterPro" id="IPR022764">
    <property type="entry name" value="Peptidase_S54_rhomboid_dom"/>
</dbReference>
<sequence length="226" mass="23536">MNPQPLTFSQWGRSYLSVAPVTGVIVLACIAAWTATAVQSLSLSNSYYGSSLAHDWTLLGPLVADGGYARPLGAMFMHLDASHLMMNVLMLVFVGREVERAYGAGLYALSYLAGGLGSAAAVLAQDFDTPTVGASGALYAMMVLLVGVYRKQRLNLRAPLALILANLAYTFMSPGVSLWGHVGGLVTGVILLGALSLPHQTARWIAVVGVVLTSVGAVALGAGLWG</sequence>
<comment type="subcellular location">
    <subcellularLocation>
        <location evidence="1">Membrane</location>
        <topology evidence="1">Multi-pass membrane protein</topology>
    </subcellularLocation>
</comment>
<protein>
    <recommendedName>
        <fullName evidence="6">Peptidase S54 rhomboid domain-containing protein</fullName>
    </recommendedName>
</protein>
<evidence type="ECO:0000259" key="6">
    <source>
        <dbReference type="Pfam" id="PF01694"/>
    </source>
</evidence>
<evidence type="ECO:0000313" key="7">
    <source>
        <dbReference type="EMBL" id="APT91602.1"/>
    </source>
</evidence>
<evidence type="ECO:0000256" key="5">
    <source>
        <dbReference type="SAM" id="Phobius"/>
    </source>
</evidence>
<dbReference type="SUPFAM" id="SSF144091">
    <property type="entry name" value="Rhomboid-like"/>
    <property type="match status" value="1"/>
</dbReference>
<dbReference type="OrthoDB" id="9807874at2"/>
<dbReference type="GO" id="GO:0016020">
    <property type="term" value="C:membrane"/>
    <property type="evidence" value="ECO:0007669"/>
    <property type="project" value="UniProtKB-SubCell"/>
</dbReference>
<accession>A0A1L7D0P1</accession>
<feature type="transmembrane region" description="Helical" evidence="5">
    <location>
        <begin position="106"/>
        <end position="125"/>
    </location>
</feature>
<dbReference type="PANTHER" id="PTHR43731">
    <property type="entry name" value="RHOMBOID PROTEASE"/>
    <property type="match status" value="1"/>
</dbReference>
<feature type="transmembrane region" description="Helical" evidence="5">
    <location>
        <begin position="75"/>
        <end position="94"/>
    </location>
</feature>
<reference evidence="7 8" key="1">
    <citation type="submission" date="2014-08" db="EMBL/GenBank/DDBJ databases">
        <title>Complete genome sequence of Corynebacterium phocae M408/89/1(T)(=DSM 44612(T)), isolated from the common seal (Phoca vitulina).</title>
        <authorList>
            <person name="Ruckert C."/>
            <person name="Albersmeier A."/>
            <person name="Winkler A."/>
            <person name="Kalinowski J."/>
        </authorList>
    </citation>
    <scope>NUCLEOTIDE SEQUENCE [LARGE SCALE GENOMIC DNA]</scope>
    <source>
        <strain evidence="7 8">M408/89/1</strain>
    </source>
</reference>
<evidence type="ECO:0000256" key="4">
    <source>
        <dbReference type="ARBA" id="ARBA00023136"/>
    </source>
</evidence>
<organism evidence="7 8">
    <name type="scientific">Corynebacterium phocae</name>
    <dbReference type="NCBI Taxonomy" id="161895"/>
    <lineage>
        <taxon>Bacteria</taxon>
        <taxon>Bacillati</taxon>
        <taxon>Actinomycetota</taxon>
        <taxon>Actinomycetes</taxon>
        <taxon>Mycobacteriales</taxon>
        <taxon>Corynebacteriaceae</taxon>
        <taxon>Corynebacterium</taxon>
    </lineage>
</organism>
<feature type="transmembrane region" description="Helical" evidence="5">
    <location>
        <begin position="12"/>
        <end position="35"/>
    </location>
</feature>
<dbReference type="Gene3D" id="1.20.1540.10">
    <property type="entry name" value="Rhomboid-like"/>
    <property type="match status" value="1"/>
</dbReference>
<gene>
    <name evidence="7" type="ORF">CPHO_00125</name>
</gene>
<dbReference type="InterPro" id="IPR035952">
    <property type="entry name" value="Rhomboid-like_sf"/>
</dbReference>
<feature type="transmembrane region" description="Helical" evidence="5">
    <location>
        <begin position="204"/>
        <end position="225"/>
    </location>
</feature>
<evidence type="ECO:0000256" key="1">
    <source>
        <dbReference type="ARBA" id="ARBA00004141"/>
    </source>
</evidence>
<dbReference type="PANTHER" id="PTHR43731:SF26">
    <property type="entry name" value="RHOMBOID-LIKE PROTEIN 10, CHLOROPLASTIC"/>
    <property type="match status" value="1"/>
</dbReference>
<dbReference type="AlphaFoldDB" id="A0A1L7D0P1"/>
<evidence type="ECO:0000256" key="2">
    <source>
        <dbReference type="ARBA" id="ARBA00022692"/>
    </source>
</evidence>
<proteinExistence type="predicted"/>
<dbReference type="InterPro" id="IPR050925">
    <property type="entry name" value="Rhomboid_protease_S54"/>
</dbReference>
<dbReference type="KEGG" id="cpho:CPHO_00125"/>
<dbReference type="Proteomes" id="UP000185491">
    <property type="component" value="Chromosome"/>
</dbReference>
<name>A0A1L7D0P1_9CORY</name>